<name>A0ABN4ATR5_EMTOG</name>
<sequence length="363" mass="41154">MAEYQTIQEEQISTKDFVKKIINLFILIGNEWRLLLISIALGTFFSLLLDVKELKDTEYTGEIQFNLESGSGQAAFGGLGGLAGAFGFGGAGTTSNDLFSGGNFGLLITSKTLYEKALMKEVMIGGKKTLFINFYKDSSDIAKKEWGGDLLHEPNYKAIKYRFNPKSPNDFTKDENIILSTIYEKLEAQTTLQPLDKNGSIMVLSATTNSEFLTKVWLETLLETLKEFYVEVRTRKTRDIYDIQMIRLRELEGKLSSTDRQLAQAQFQNQNAVDPNAPMRTMQLNRSNNYVSTQYFQQLAAVEQLKMQLINQTPLFTVLQPVRLPLLQRTYTVGGNTLKGAFVGFFLCLLYIIMRRTYLELMS</sequence>
<evidence type="ECO:0000313" key="3">
    <source>
        <dbReference type="Proteomes" id="UP000002875"/>
    </source>
</evidence>
<keyword evidence="1" id="KW-0472">Membrane</keyword>
<proteinExistence type="predicted"/>
<dbReference type="EMBL" id="CP002961">
    <property type="protein sequence ID" value="AFK05082.1"/>
    <property type="molecule type" value="Genomic_DNA"/>
</dbReference>
<gene>
    <name evidence="2" type="ordered locus">Emtol_3956</name>
</gene>
<dbReference type="RefSeq" id="WP_015030770.1">
    <property type="nucleotide sequence ID" value="NC_018748.1"/>
</dbReference>
<evidence type="ECO:0000313" key="2">
    <source>
        <dbReference type="EMBL" id="AFK05082.1"/>
    </source>
</evidence>
<organism evidence="2 3">
    <name type="scientific">Emticicia oligotrophica (strain DSM 17448 / CIP 109782 / MTCC 6937 / GPTSA100-15)</name>
    <dbReference type="NCBI Taxonomy" id="929562"/>
    <lineage>
        <taxon>Bacteria</taxon>
        <taxon>Pseudomonadati</taxon>
        <taxon>Bacteroidota</taxon>
        <taxon>Cytophagia</taxon>
        <taxon>Cytophagales</taxon>
        <taxon>Leadbetterellaceae</taxon>
        <taxon>Emticicia</taxon>
    </lineage>
</organism>
<evidence type="ECO:0008006" key="4">
    <source>
        <dbReference type="Google" id="ProtNLM"/>
    </source>
</evidence>
<evidence type="ECO:0000256" key="1">
    <source>
        <dbReference type="SAM" id="Phobius"/>
    </source>
</evidence>
<protein>
    <recommendedName>
        <fullName evidence="4">Lipopolysaccharide biosynthesis protein</fullName>
    </recommendedName>
</protein>
<keyword evidence="3" id="KW-1185">Reference proteome</keyword>
<feature type="transmembrane region" description="Helical" evidence="1">
    <location>
        <begin position="337"/>
        <end position="354"/>
    </location>
</feature>
<feature type="transmembrane region" description="Helical" evidence="1">
    <location>
        <begin position="21"/>
        <end position="49"/>
    </location>
</feature>
<keyword evidence="1" id="KW-0812">Transmembrane</keyword>
<dbReference type="Proteomes" id="UP000002875">
    <property type="component" value="Chromosome"/>
</dbReference>
<accession>A0ABN4ATR5</accession>
<keyword evidence="1" id="KW-1133">Transmembrane helix</keyword>
<reference evidence="2 3" key="1">
    <citation type="submission" date="2011-07" db="EMBL/GenBank/DDBJ databases">
        <title>The complete genome of chromosome of Emticicia oligotrophica DSM 17448.</title>
        <authorList>
            <consortium name="US DOE Joint Genome Institute (JGI-PGF)"/>
            <person name="Lucas S."/>
            <person name="Han J."/>
            <person name="Lapidus A."/>
            <person name="Bruce D."/>
            <person name="Goodwin L."/>
            <person name="Pitluck S."/>
            <person name="Peters L."/>
            <person name="Kyrpides N."/>
            <person name="Mavromatis K."/>
            <person name="Ivanova N."/>
            <person name="Ovchinnikova G."/>
            <person name="Teshima H."/>
            <person name="Detter J.C."/>
            <person name="Tapia R."/>
            <person name="Han C."/>
            <person name="Land M."/>
            <person name="Hauser L."/>
            <person name="Markowitz V."/>
            <person name="Cheng J.-F."/>
            <person name="Hugenholtz P."/>
            <person name="Woyke T."/>
            <person name="Wu D."/>
            <person name="Tindall B."/>
            <person name="Pomrenke H."/>
            <person name="Brambilla E."/>
            <person name="Klenk H.-P."/>
            <person name="Eisen J.A."/>
        </authorList>
    </citation>
    <scope>NUCLEOTIDE SEQUENCE [LARGE SCALE GENOMIC DNA]</scope>
    <source>
        <strain evidence="2 3">DSM 17448</strain>
    </source>
</reference>